<keyword evidence="1" id="KW-0479">Metal-binding</keyword>
<keyword evidence="9" id="KW-1185">Reference proteome</keyword>
<evidence type="ECO:0000256" key="2">
    <source>
        <dbReference type="ARBA" id="ARBA00022737"/>
    </source>
</evidence>
<dbReference type="Gene3D" id="3.30.160.60">
    <property type="entry name" value="Classic Zinc Finger"/>
    <property type="match status" value="2"/>
</dbReference>
<feature type="domain" description="C2H2-type" evidence="7">
    <location>
        <begin position="498"/>
        <end position="528"/>
    </location>
</feature>
<evidence type="ECO:0000313" key="8">
    <source>
        <dbReference type="EMBL" id="KAH9830469.1"/>
    </source>
</evidence>
<dbReference type="GeneID" id="72005832"/>
<feature type="compositionally biased region" description="Low complexity" evidence="6">
    <location>
        <begin position="443"/>
        <end position="462"/>
    </location>
</feature>
<dbReference type="EMBL" id="JADCUA010000031">
    <property type="protein sequence ID" value="KAH9830469.1"/>
    <property type="molecule type" value="Genomic_DNA"/>
</dbReference>
<organism evidence="8 9">
    <name type="scientific">Rhodofomes roseus</name>
    <dbReference type="NCBI Taxonomy" id="34475"/>
    <lineage>
        <taxon>Eukaryota</taxon>
        <taxon>Fungi</taxon>
        <taxon>Dikarya</taxon>
        <taxon>Basidiomycota</taxon>
        <taxon>Agaricomycotina</taxon>
        <taxon>Agaricomycetes</taxon>
        <taxon>Polyporales</taxon>
        <taxon>Rhodofomes</taxon>
    </lineage>
</organism>
<evidence type="ECO:0000256" key="4">
    <source>
        <dbReference type="ARBA" id="ARBA00022833"/>
    </source>
</evidence>
<feature type="domain" description="C2H2-type" evidence="7">
    <location>
        <begin position="529"/>
        <end position="553"/>
    </location>
</feature>
<dbReference type="Pfam" id="PF00096">
    <property type="entry name" value="zf-C2H2"/>
    <property type="match status" value="2"/>
</dbReference>
<reference evidence="8 9" key="1">
    <citation type="journal article" date="2021" name="Environ. Microbiol.">
        <title>Gene family expansions and transcriptome signatures uncover fungal adaptations to wood decay.</title>
        <authorList>
            <person name="Hage H."/>
            <person name="Miyauchi S."/>
            <person name="Viragh M."/>
            <person name="Drula E."/>
            <person name="Min B."/>
            <person name="Chaduli D."/>
            <person name="Navarro D."/>
            <person name="Favel A."/>
            <person name="Norest M."/>
            <person name="Lesage-Meessen L."/>
            <person name="Balint B."/>
            <person name="Merenyi Z."/>
            <person name="de Eugenio L."/>
            <person name="Morin E."/>
            <person name="Martinez A.T."/>
            <person name="Baldrian P."/>
            <person name="Stursova M."/>
            <person name="Martinez M.J."/>
            <person name="Novotny C."/>
            <person name="Magnuson J.K."/>
            <person name="Spatafora J.W."/>
            <person name="Maurice S."/>
            <person name="Pangilinan J."/>
            <person name="Andreopoulos W."/>
            <person name="LaButti K."/>
            <person name="Hundley H."/>
            <person name="Na H."/>
            <person name="Kuo A."/>
            <person name="Barry K."/>
            <person name="Lipzen A."/>
            <person name="Henrissat B."/>
            <person name="Riley R."/>
            <person name="Ahrendt S."/>
            <person name="Nagy L.G."/>
            <person name="Grigoriev I.V."/>
            <person name="Martin F."/>
            <person name="Rosso M.N."/>
        </authorList>
    </citation>
    <scope>NUCLEOTIDE SEQUENCE [LARGE SCALE GENOMIC DNA]</scope>
    <source>
        <strain evidence="8 9">CIRM-BRFM 1785</strain>
    </source>
</reference>
<feature type="region of interest" description="Disordered" evidence="6">
    <location>
        <begin position="273"/>
        <end position="368"/>
    </location>
</feature>
<keyword evidence="3 5" id="KW-0863">Zinc-finger</keyword>
<dbReference type="PANTHER" id="PTHR14003">
    <property type="entry name" value="TRANSCRIPTIONAL REPRESSOR PROTEIN YY"/>
    <property type="match status" value="1"/>
</dbReference>
<keyword evidence="4" id="KW-0862">Zinc</keyword>
<evidence type="ECO:0000256" key="5">
    <source>
        <dbReference type="PROSITE-ProRule" id="PRU00042"/>
    </source>
</evidence>
<dbReference type="InterPro" id="IPR013087">
    <property type="entry name" value="Znf_C2H2_type"/>
</dbReference>
<feature type="region of interest" description="Disordered" evidence="6">
    <location>
        <begin position="385"/>
        <end position="482"/>
    </location>
</feature>
<evidence type="ECO:0000313" key="9">
    <source>
        <dbReference type="Proteomes" id="UP000814176"/>
    </source>
</evidence>
<keyword evidence="2" id="KW-0677">Repeat</keyword>
<dbReference type="PROSITE" id="PS00028">
    <property type="entry name" value="ZINC_FINGER_C2H2_1"/>
    <property type="match status" value="2"/>
</dbReference>
<dbReference type="SMART" id="SM00355">
    <property type="entry name" value="ZnF_C2H2"/>
    <property type="match status" value="2"/>
</dbReference>
<evidence type="ECO:0000256" key="6">
    <source>
        <dbReference type="SAM" id="MobiDB-lite"/>
    </source>
</evidence>
<dbReference type="PROSITE" id="PS50157">
    <property type="entry name" value="ZINC_FINGER_C2H2_2"/>
    <property type="match status" value="2"/>
</dbReference>
<name>A0ABQ8K1X0_9APHY</name>
<proteinExistence type="predicted"/>
<dbReference type="InterPro" id="IPR036236">
    <property type="entry name" value="Znf_C2H2_sf"/>
</dbReference>
<sequence>MSGSLPFVAPFVSQRSFYLPPANGACSESITSAPVPQIRDQFKPGPVRSRDLYGVTGQSPMEHLLRFQLAHHRSSQIPHYDYSHTIQYQPVMSSQSYLRSSAPHSHPVPIPNAQSYQRDSSVSSYSPSVNDFPPPPGLPLPPPGYAPPSGGVPPPSAFALPPSYGMAGDHDPAAMAHKNMYGGGEQGNEQLWAYQERPAQGDLYNGGSYHSQESFPSAEDANSLLNRYLKQEPPVISLDDLSSNYFPADVADPALASYHTLHGQGHDSMTADFGYGFDHPAQPQSYDGGSPSFTLTSDPNLQYPPPSESVPRFVSPAQISPGMSPATPLHTVDNNETAGLDPRYTVGSPPALHPGSASSSSLSSQESFLSQAPYPLASPVIEQTVDLPEIGRPSKRRRAVSFTSSSSSEQYQDGESERETDDGMDDDDEYVEDGVSRLRTRLRTVSSASSSSRSDLPARRMAPPVPVPNLTKKSRGRRVPTASSVLTEDLVEKGRRGYMCEVDGCGKCFARGEHLKRHVRSIHTNEKPHKCPFPGCGKDFSRHDNLGQHMRVHKNWPSKQRRLAGPA</sequence>
<dbReference type="SUPFAM" id="SSF57667">
    <property type="entry name" value="beta-beta-alpha zinc fingers"/>
    <property type="match status" value="1"/>
</dbReference>
<feature type="region of interest" description="Disordered" evidence="6">
    <location>
        <begin position="97"/>
        <end position="157"/>
    </location>
</feature>
<feature type="compositionally biased region" description="Polar residues" evidence="6">
    <location>
        <begin position="282"/>
        <end position="300"/>
    </location>
</feature>
<feature type="compositionally biased region" description="Low complexity" evidence="6">
    <location>
        <begin position="348"/>
        <end position="368"/>
    </location>
</feature>
<dbReference type="PANTHER" id="PTHR14003:SF19">
    <property type="entry name" value="YY2 TRANSCRIPTION FACTOR"/>
    <property type="match status" value="1"/>
</dbReference>
<feature type="compositionally biased region" description="Pro residues" evidence="6">
    <location>
        <begin position="132"/>
        <end position="156"/>
    </location>
</feature>
<feature type="compositionally biased region" description="Acidic residues" evidence="6">
    <location>
        <begin position="412"/>
        <end position="432"/>
    </location>
</feature>
<accession>A0ABQ8K1X0</accession>
<dbReference type="Proteomes" id="UP000814176">
    <property type="component" value="Unassembled WGS sequence"/>
</dbReference>
<evidence type="ECO:0000259" key="7">
    <source>
        <dbReference type="PROSITE" id="PS50157"/>
    </source>
</evidence>
<feature type="compositionally biased region" description="Low complexity" evidence="6">
    <location>
        <begin position="114"/>
        <end position="129"/>
    </location>
</feature>
<dbReference type="RefSeq" id="XP_047773773.1">
    <property type="nucleotide sequence ID" value="XM_047925100.1"/>
</dbReference>
<evidence type="ECO:0000256" key="1">
    <source>
        <dbReference type="ARBA" id="ARBA00022723"/>
    </source>
</evidence>
<comment type="caution">
    <text evidence="8">The sequence shown here is derived from an EMBL/GenBank/DDBJ whole genome shotgun (WGS) entry which is preliminary data.</text>
</comment>
<protein>
    <recommendedName>
        <fullName evidence="7">C2H2-type domain-containing protein</fullName>
    </recommendedName>
</protein>
<gene>
    <name evidence="8" type="ORF">C8Q71DRAFT_785990</name>
</gene>
<evidence type="ECO:0000256" key="3">
    <source>
        <dbReference type="ARBA" id="ARBA00022771"/>
    </source>
</evidence>